<dbReference type="InterPro" id="IPR043502">
    <property type="entry name" value="DNA/RNA_pol_sf"/>
</dbReference>
<keyword evidence="4" id="KW-1185">Reference proteome</keyword>
<evidence type="ECO:0000259" key="2">
    <source>
        <dbReference type="PROSITE" id="PS50878"/>
    </source>
</evidence>
<dbReference type="InterPro" id="IPR051083">
    <property type="entry name" value="GrpII_Intron_Splice-Mob/Def"/>
</dbReference>
<feature type="domain" description="Reverse transcriptase" evidence="2">
    <location>
        <begin position="60"/>
        <end position="324"/>
    </location>
</feature>
<dbReference type="GO" id="GO:0003964">
    <property type="term" value="F:RNA-directed DNA polymerase activity"/>
    <property type="evidence" value="ECO:0007669"/>
    <property type="project" value="UniProtKB-KW"/>
</dbReference>
<dbReference type="STRING" id="452084.AR438_12265"/>
<gene>
    <name evidence="3" type="ORF">AR438_12265</name>
</gene>
<dbReference type="CDD" id="cd01646">
    <property type="entry name" value="RT_Bac_retron_I"/>
    <property type="match status" value="1"/>
</dbReference>
<keyword evidence="3" id="KW-0695">RNA-directed DNA polymerase</keyword>
<dbReference type="PANTHER" id="PTHR34047">
    <property type="entry name" value="NUCLEAR INTRON MATURASE 1, MITOCHONDRIAL-RELATED"/>
    <property type="match status" value="1"/>
</dbReference>
<dbReference type="Pfam" id="PF00078">
    <property type="entry name" value="RVT_1"/>
    <property type="match status" value="1"/>
</dbReference>
<dbReference type="InterPro" id="IPR000477">
    <property type="entry name" value="RT_dom"/>
</dbReference>
<dbReference type="RefSeq" id="WP_056015506.1">
    <property type="nucleotide sequence ID" value="NZ_LLYZ01000006.1"/>
</dbReference>
<evidence type="ECO:0000256" key="1">
    <source>
        <dbReference type="ARBA" id="ARBA00034120"/>
    </source>
</evidence>
<sequence>MTKILDLNHTDARQYFLKEESYFNFDLPSYFVFENLLQAVSAQIGGQELQTFHSTYNNPQGQPKRHSPAEFEDVNHKFLNNKDGKFAWRPFQLIHPALYVSLVNKITEQANWNLIVARFVQFQANPNIRCYSIPLRSDDQQSDKATSISQWWQAIEQQSLELALKYEYVLHTDIADCYGSIYTHSVPWAIHTKATAKAQRRDLGLIGNNIDKHLQDMAYGQTNGIPQGSVLMDFIAEMVLGFVDLELSDKIQQANIQDYEIIRYRDDYRFFSNNPQTAEHITKLLTEILIDLGMRLNAQKTIVSNNVITNSIKSDKLYWMSSKKSAKSIQEHLLIIHKLSEEHPNSGSLSKALGKFYNRIKGITETNQNINVLVSILVDIMYKNPRTYPIASAILSKLLSLISDNGKKNEILNLIYQRFEKIPNTGHIKIWLQRLTIKLDRQRQYSEKLCKKVNNPALQIWNSDWIENNLKTIIETTPIIDETVIADIDVVIASEEIELFKNEYDYAEQTAE</sequence>
<evidence type="ECO:0000313" key="4">
    <source>
        <dbReference type="Proteomes" id="UP000051682"/>
    </source>
</evidence>
<dbReference type="SUPFAM" id="SSF56672">
    <property type="entry name" value="DNA/RNA polymerases"/>
    <property type="match status" value="1"/>
</dbReference>
<proteinExistence type="inferred from homology"/>
<dbReference type="PROSITE" id="PS50878">
    <property type="entry name" value="RT_POL"/>
    <property type="match status" value="1"/>
</dbReference>
<reference evidence="3 4" key="1">
    <citation type="submission" date="2015-10" db="EMBL/GenBank/DDBJ databases">
        <title>Chryseobacterium aquaticum genome.</title>
        <authorList>
            <person name="Newman J.D."/>
            <person name="Ferguson M.B."/>
            <person name="Miller J.R."/>
        </authorList>
    </citation>
    <scope>NUCLEOTIDE SEQUENCE [LARGE SCALE GENOMIC DNA]</scope>
    <source>
        <strain evidence="3 4">KCTC 12483</strain>
    </source>
</reference>
<dbReference type="Proteomes" id="UP000051682">
    <property type="component" value="Unassembled WGS sequence"/>
</dbReference>
<accession>A0A0Q3HRF0</accession>
<comment type="caution">
    <text evidence="3">The sequence shown here is derived from an EMBL/GenBank/DDBJ whole genome shotgun (WGS) entry which is preliminary data.</text>
</comment>
<keyword evidence="3" id="KW-0808">Transferase</keyword>
<dbReference type="PANTHER" id="PTHR34047:SF8">
    <property type="entry name" value="PROTEIN YKFC"/>
    <property type="match status" value="1"/>
</dbReference>
<dbReference type="OrthoDB" id="9780724at2"/>
<evidence type="ECO:0000313" key="3">
    <source>
        <dbReference type="EMBL" id="KQK25295.1"/>
    </source>
</evidence>
<comment type="similarity">
    <text evidence="1">Belongs to the bacterial reverse transcriptase family.</text>
</comment>
<name>A0A0Q3HRF0_9FLAO</name>
<dbReference type="AlphaFoldDB" id="A0A0Q3HRF0"/>
<keyword evidence="3" id="KW-0548">Nucleotidyltransferase</keyword>
<protein>
    <submittedName>
        <fullName evidence="3">Reverse transcriptase</fullName>
    </submittedName>
</protein>
<organism evidence="3 4">
    <name type="scientific">Chryseobacterium aquaticum</name>
    <dbReference type="NCBI Taxonomy" id="452084"/>
    <lineage>
        <taxon>Bacteria</taxon>
        <taxon>Pseudomonadati</taxon>
        <taxon>Bacteroidota</taxon>
        <taxon>Flavobacteriia</taxon>
        <taxon>Flavobacteriales</taxon>
        <taxon>Weeksellaceae</taxon>
        <taxon>Chryseobacterium group</taxon>
        <taxon>Chryseobacterium</taxon>
    </lineage>
</organism>
<dbReference type="EMBL" id="LLYZ01000006">
    <property type="protein sequence ID" value="KQK25295.1"/>
    <property type="molecule type" value="Genomic_DNA"/>
</dbReference>